<feature type="non-terminal residue" evidence="2">
    <location>
        <position position="1"/>
    </location>
</feature>
<evidence type="ECO:0000313" key="2">
    <source>
        <dbReference type="EMBL" id="MCI85809.1"/>
    </source>
</evidence>
<comment type="caution">
    <text evidence="2">The sequence shown here is derived from an EMBL/GenBank/DDBJ whole genome shotgun (WGS) entry which is preliminary data.</text>
</comment>
<organism evidence="2 3">
    <name type="scientific">Trifolium medium</name>
    <dbReference type="NCBI Taxonomy" id="97028"/>
    <lineage>
        <taxon>Eukaryota</taxon>
        <taxon>Viridiplantae</taxon>
        <taxon>Streptophyta</taxon>
        <taxon>Embryophyta</taxon>
        <taxon>Tracheophyta</taxon>
        <taxon>Spermatophyta</taxon>
        <taxon>Magnoliopsida</taxon>
        <taxon>eudicotyledons</taxon>
        <taxon>Gunneridae</taxon>
        <taxon>Pentapetalae</taxon>
        <taxon>rosids</taxon>
        <taxon>fabids</taxon>
        <taxon>Fabales</taxon>
        <taxon>Fabaceae</taxon>
        <taxon>Papilionoideae</taxon>
        <taxon>50 kb inversion clade</taxon>
        <taxon>NPAAA clade</taxon>
        <taxon>Hologalegina</taxon>
        <taxon>IRL clade</taxon>
        <taxon>Trifolieae</taxon>
        <taxon>Trifolium</taxon>
    </lineage>
</organism>
<protein>
    <submittedName>
        <fullName evidence="2">Uncharacterized protein</fullName>
    </submittedName>
</protein>
<dbReference type="EMBL" id="LXQA011124295">
    <property type="protein sequence ID" value="MCI85809.1"/>
    <property type="molecule type" value="Genomic_DNA"/>
</dbReference>
<evidence type="ECO:0000256" key="1">
    <source>
        <dbReference type="SAM" id="MobiDB-lite"/>
    </source>
</evidence>
<dbReference type="AlphaFoldDB" id="A0A392VEU8"/>
<accession>A0A392VEU8</accession>
<dbReference type="Proteomes" id="UP000265520">
    <property type="component" value="Unassembled WGS sequence"/>
</dbReference>
<keyword evidence="3" id="KW-1185">Reference proteome</keyword>
<feature type="non-terminal residue" evidence="2">
    <location>
        <position position="71"/>
    </location>
</feature>
<evidence type="ECO:0000313" key="3">
    <source>
        <dbReference type="Proteomes" id="UP000265520"/>
    </source>
</evidence>
<reference evidence="2 3" key="1">
    <citation type="journal article" date="2018" name="Front. Plant Sci.">
        <title>Red Clover (Trifolium pratense) and Zigzag Clover (T. medium) - A Picture of Genomic Similarities and Differences.</title>
        <authorList>
            <person name="Dluhosova J."/>
            <person name="Istvanek J."/>
            <person name="Nedelnik J."/>
            <person name="Repkova J."/>
        </authorList>
    </citation>
    <scope>NUCLEOTIDE SEQUENCE [LARGE SCALE GENOMIC DNA]</scope>
    <source>
        <strain evidence="3">cv. 10/8</strain>
        <tissue evidence="2">Leaf</tissue>
    </source>
</reference>
<sequence>SHGVQQCIPPSDDDISVVPNSTDGLQPEVASMGVSPVPRSGIDLLVNDEDDDQVLIRDLMTAEARKLLNTQ</sequence>
<proteinExistence type="predicted"/>
<name>A0A392VEU8_9FABA</name>
<feature type="region of interest" description="Disordered" evidence="1">
    <location>
        <begin position="1"/>
        <end position="36"/>
    </location>
</feature>